<dbReference type="AlphaFoldDB" id="A0A2S3WCK0"/>
<dbReference type="InterPro" id="IPR021333">
    <property type="entry name" value="DUF2946"/>
</dbReference>
<reference evidence="1 2" key="2">
    <citation type="submission" date="2018-03" db="EMBL/GenBank/DDBJ databases">
        <title>Draft genome of Pseudomonas putida strain KT-27.</title>
        <authorList>
            <person name="Yoshizawa S."/>
            <person name="Khan N.H."/>
            <person name="Nishimura M."/>
            <person name="Chiura H.X."/>
            <person name="Ogura Y."/>
            <person name="Hayashi T."/>
            <person name="Kogure K."/>
        </authorList>
    </citation>
    <scope>NUCLEOTIDE SEQUENCE [LARGE SCALE GENOMIC DNA]</scope>
    <source>
        <strain evidence="1 2">KT-27</strain>
    </source>
</reference>
<comment type="caution">
    <text evidence="1">The sequence shown here is derived from an EMBL/GenBank/DDBJ whole genome shotgun (WGS) entry which is preliminary data.</text>
</comment>
<sequence length="134" mass="14803">MRSRLHPYLLLLACCAVLFNLLAMPLDRALREPALDESLIFGSFCSLHGGQNLPRSVLAQLKLELPDFSGHGEIKPQAGDCCCGHTGQAALPGAYFKHLLPRFWSDALLLGQRPELPLPRQQWPNLTPRAPPLT</sequence>
<proteinExistence type="predicted"/>
<dbReference type="Pfam" id="PF11162">
    <property type="entry name" value="DUF2946"/>
    <property type="match status" value="1"/>
</dbReference>
<evidence type="ECO:0000313" key="2">
    <source>
        <dbReference type="Proteomes" id="UP000237194"/>
    </source>
</evidence>
<evidence type="ECO:0000313" key="1">
    <source>
        <dbReference type="EMBL" id="POF88649.1"/>
    </source>
</evidence>
<dbReference type="RefSeq" id="WP_103436774.1">
    <property type="nucleotide sequence ID" value="NZ_MIND01000018.1"/>
</dbReference>
<gene>
    <name evidence="1" type="ORF">BGP80_12000</name>
</gene>
<evidence type="ECO:0008006" key="3">
    <source>
        <dbReference type="Google" id="ProtNLM"/>
    </source>
</evidence>
<name>A0A2S3WCK0_PSEPU</name>
<protein>
    <recommendedName>
        <fullName evidence="3">DUF2946 domain-containing protein</fullName>
    </recommendedName>
</protein>
<reference evidence="1 2" key="1">
    <citation type="submission" date="2016-08" db="EMBL/GenBank/DDBJ databases">
        <authorList>
            <person name="Seilhamer J.J."/>
        </authorList>
    </citation>
    <scope>NUCLEOTIDE SEQUENCE [LARGE SCALE GENOMIC DNA]</scope>
    <source>
        <strain evidence="1 2">KT-27</strain>
    </source>
</reference>
<dbReference type="EMBL" id="MIND01000018">
    <property type="protein sequence ID" value="POF88649.1"/>
    <property type="molecule type" value="Genomic_DNA"/>
</dbReference>
<organism evidence="1 2">
    <name type="scientific">Pseudomonas putida</name>
    <name type="common">Arthrobacter siderocapsulatus</name>
    <dbReference type="NCBI Taxonomy" id="303"/>
    <lineage>
        <taxon>Bacteria</taxon>
        <taxon>Pseudomonadati</taxon>
        <taxon>Pseudomonadota</taxon>
        <taxon>Gammaproteobacteria</taxon>
        <taxon>Pseudomonadales</taxon>
        <taxon>Pseudomonadaceae</taxon>
        <taxon>Pseudomonas</taxon>
    </lineage>
</organism>
<dbReference type="Proteomes" id="UP000237194">
    <property type="component" value="Unassembled WGS sequence"/>
</dbReference>
<accession>A0A2S3WCK0</accession>